<dbReference type="Gene3D" id="2.60.40.60">
    <property type="entry name" value="Cadherins"/>
    <property type="match status" value="4"/>
</dbReference>
<dbReference type="Proteomes" id="UP000828390">
    <property type="component" value="Unassembled WGS sequence"/>
</dbReference>
<keyword evidence="7" id="KW-1185">Reference proteome</keyword>
<dbReference type="GO" id="GO:0005509">
    <property type="term" value="F:calcium ion binding"/>
    <property type="evidence" value="ECO:0007669"/>
    <property type="project" value="UniProtKB-UniRule"/>
</dbReference>
<name>A0A9D4DJM3_DREPO</name>
<evidence type="ECO:0000313" key="7">
    <source>
        <dbReference type="Proteomes" id="UP000828390"/>
    </source>
</evidence>
<dbReference type="EMBL" id="JAIWYP010000010">
    <property type="protein sequence ID" value="KAH3750872.1"/>
    <property type="molecule type" value="Genomic_DNA"/>
</dbReference>
<dbReference type="AlphaFoldDB" id="A0A9D4DJM3"/>
<protein>
    <recommendedName>
        <fullName evidence="5">Cadherin domain-containing protein</fullName>
    </recommendedName>
</protein>
<feature type="domain" description="Cadherin" evidence="5">
    <location>
        <begin position="497"/>
        <end position="599"/>
    </location>
</feature>
<evidence type="ECO:0000313" key="6">
    <source>
        <dbReference type="EMBL" id="KAH3750872.1"/>
    </source>
</evidence>
<dbReference type="SUPFAM" id="SSF49313">
    <property type="entry name" value="Cadherin-like"/>
    <property type="match status" value="4"/>
</dbReference>
<dbReference type="PROSITE" id="PS50268">
    <property type="entry name" value="CADHERIN_2"/>
    <property type="match status" value="2"/>
</dbReference>
<evidence type="ECO:0000256" key="4">
    <source>
        <dbReference type="SAM" id="SignalP"/>
    </source>
</evidence>
<keyword evidence="2" id="KW-0472">Membrane</keyword>
<feature type="domain" description="Cadherin" evidence="5">
    <location>
        <begin position="382"/>
        <end position="502"/>
    </location>
</feature>
<dbReference type="Pfam" id="PF00028">
    <property type="entry name" value="Cadherin"/>
    <property type="match status" value="1"/>
</dbReference>
<keyword evidence="3" id="KW-0106">Calcium</keyword>
<evidence type="ECO:0000259" key="5">
    <source>
        <dbReference type="PROSITE" id="PS50268"/>
    </source>
</evidence>
<gene>
    <name evidence="6" type="ORF">DPMN_185408</name>
</gene>
<keyword evidence="1" id="KW-0812">Transmembrane</keyword>
<comment type="caution">
    <text evidence="6">The sequence shown here is derived from an EMBL/GenBank/DDBJ whole genome shotgun (WGS) entry which is preliminary data.</text>
</comment>
<organism evidence="6 7">
    <name type="scientific">Dreissena polymorpha</name>
    <name type="common">Zebra mussel</name>
    <name type="synonym">Mytilus polymorpha</name>
    <dbReference type="NCBI Taxonomy" id="45954"/>
    <lineage>
        <taxon>Eukaryota</taxon>
        <taxon>Metazoa</taxon>
        <taxon>Spiralia</taxon>
        <taxon>Lophotrochozoa</taxon>
        <taxon>Mollusca</taxon>
        <taxon>Bivalvia</taxon>
        <taxon>Autobranchia</taxon>
        <taxon>Heteroconchia</taxon>
        <taxon>Euheterodonta</taxon>
        <taxon>Imparidentia</taxon>
        <taxon>Neoheterodontei</taxon>
        <taxon>Myida</taxon>
        <taxon>Dreissenoidea</taxon>
        <taxon>Dreissenidae</taxon>
        <taxon>Dreissena</taxon>
    </lineage>
</organism>
<keyword evidence="4" id="KW-0732">Signal</keyword>
<feature type="chain" id="PRO_5039051646" description="Cadherin domain-containing protein" evidence="4">
    <location>
        <begin position="23"/>
        <end position="677"/>
    </location>
</feature>
<proteinExistence type="predicted"/>
<evidence type="ECO:0000256" key="2">
    <source>
        <dbReference type="ARBA" id="ARBA00022989"/>
    </source>
</evidence>
<dbReference type="SMART" id="SM00112">
    <property type="entry name" value="CA"/>
    <property type="match status" value="2"/>
</dbReference>
<keyword evidence="2" id="KW-1133">Transmembrane helix</keyword>
<dbReference type="PANTHER" id="PTHR24026">
    <property type="entry name" value="FAT ATYPICAL CADHERIN-RELATED"/>
    <property type="match status" value="1"/>
</dbReference>
<dbReference type="GO" id="GO:0005886">
    <property type="term" value="C:plasma membrane"/>
    <property type="evidence" value="ECO:0007669"/>
    <property type="project" value="UniProtKB-SubCell"/>
</dbReference>
<dbReference type="PANTHER" id="PTHR24026:SF126">
    <property type="entry name" value="PROTOCADHERIN FAT 4"/>
    <property type="match status" value="1"/>
</dbReference>
<sequence>MNGLKLFLTCVVINIYFRRVTASHGTGQCGSTKLFGDNGIHDFDDITSNSNYAYMMNDEDLIIDCCGVIHRWDVTVEGVPAGTTPIYFQVWRPTAAGGNSYELVGQNVETVTSDGSKTFNIATANRITVKNKDRFGWYVNGDDIVTYKAGGREFDANHMQAMASAPTVGNTVSWGGTIANDRSYAIRVVVDPNTDPVFTNTQWSISVGNAVAIGTSLVKLTVNDDDSNDVSTLVVTMVANTKYSFDTSTYILTTAGSLGADGGTSTELSFRVADQCGNTGSATFTVTITNDPPVIHSLPNVISVSEDETLETLLHTLNVTDTYGAPTCSLAASVPAEWPFFMQKVPGTSDYGIYSESSPGFNYVVKKSYDIPVECTDGFLSDTETLSVKLIQNTPPVILNLQNSTSVSTTDPIGTTAFYVIATDSTNDDITFSMTCSPVVCPFKIFNSGEIQITEDLSGHTVVGYDLQITVADSRNTVGPRLLTITIADLNDPVQLTNIPSSVVIKENSAVGALVYTVSFSDIDTSQKHTFAMTSSPVQGLSYFSIDPSTGQVTTSGVINYEALTATSFILGVTVTDPVTSDAANLTVTVSNINEAPSFAQSSYSLSASEGLVGTVIGTPPFGLADPDAGDSVTLTLDCGSQTAYFYMHSTSGQISYQSSYDLDSGSLPSAVTCNLS</sequence>
<feature type="signal peptide" evidence="4">
    <location>
        <begin position="1"/>
        <end position="22"/>
    </location>
</feature>
<dbReference type="PRINTS" id="PR00205">
    <property type="entry name" value="CADHERIN"/>
</dbReference>
<accession>A0A9D4DJM3</accession>
<dbReference type="CDD" id="cd11304">
    <property type="entry name" value="Cadherin_repeat"/>
    <property type="match status" value="1"/>
</dbReference>
<dbReference type="InterPro" id="IPR015919">
    <property type="entry name" value="Cadherin-like_sf"/>
</dbReference>
<dbReference type="GO" id="GO:0007156">
    <property type="term" value="P:homophilic cell adhesion via plasma membrane adhesion molecules"/>
    <property type="evidence" value="ECO:0007669"/>
    <property type="project" value="InterPro"/>
</dbReference>
<evidence type="ECO:0000256" key="3">
    <source>
        <dbReference type="PROSITE-ProRule" id="PRU00043"/>
    </source>
</evidence>
<dbReference type="InterPro" id="IPR002126">
    <property type="entry name" value="Cadherin-like_dom"/>
</dbReference>
<reference evidence="6" key="1">
    <citation type="journal article" date="2019" name="bioRxiv">
        <title>The Genome of the Zebra Mussel, Dreissena polymorpha: A Resource for Invasive Species Research.</title>
        <authorList>
            <person name="McCartney M.A."/>
            <person name="Auch B."/>
            <person name="Kono T."/>
            <person name="Mallez S."/>
            <person name="Zhang Y."/>
            <person name="Obille A."/>
            <person name="Becker A."/>
            <person name="Abrahante J.E."/>
            <person name="Garbe J."/>
            <person name="Badalamenti J.P."/>
            <person name="Herman A."/>
            <person name="Mangelson H."/>
            <person name="Liachko I."/>
            <person name="Sullivan S."/>
            <person name="Sone E.D."/>
            <person name="Koren S."/>
            <person name="Silverstein K.A.T."/>
            <person name="Beckman K.B."/>
            <person name="Gohl D.M."/>
        </authorList>
    </citation>
    <scope>NUCLEOTIDE SEQUENCE</scope>
    <source>
        <strain evidence="6">Duluth1</strain>
        <tissue evidence="6">Whole animal</tissue>
    </source>
</reference>
<reference evidence="6" key="2">
    <citation type="submission" date="2020-11" db="EMBL/GenBank/DDBJ databases">
        <authorList>
            <person name="McCartney M.A."/>
            <person name="Auch B."/>
            <person name="Kono T."/>
            <person name="Mallez S."/>
            <person name="Becker A."/>
            <person name="Gohl D.M."/>
            <person name="Silverstein K.A.T."/>
            <person name="Koren S."/>
            <person name="Bechman K.B."/>
            <person name="Herman A."/>
            <person name="Abrahante J.E."/>
            <person name="Garbe J."/>
        </authorList>
    </citation>
    <scope>NUCLEOTIDE SEQUENCE</scope>
    <source>
        <strain evidence="6">Duluth1</strain>
        <tissue evidence="6">Whole animal</tissue>
    </source>
</reference>
<evidence type="ECO:0000256" key="1">
    <source>
        <dbReference type="ARBA" id="ARBA00022692"/>
    </source>
</evidence>